<comment type="caution">
    <text evidence="2">The sequence shown here is derived from an EMBL/GenBank/DDBJ whole genome shotgun (WGS) entry which is preliminary data.</text>
</comment>
<protein>
    <submittedName>
        <fullName evidence="2">Uncharacterized protein</fullName>
    </submittedName>
</protein>
<evidence type="ECO:0000256" key="1">
    <source>
        <dbReference type="SAM" id="MobiDB-lite"/>
    </source>
</evidence>
<organism evidence="2 3">
    <name type="scientific">Halobellus salinus</name>
    <dbReference type="NCBI Taxonomy" id="931585"/>
    <lineage>
        <taxon>Archaea</taxon>
        <taxon>Methanobacteriati</taxon>
        <taxon>Methanobacteriota</taxon>
        <taxon>Stenosarchaea group</taxon>
        <taxon>Halobacteria</taxon>
        <taxon>Halobacteriales</taxon>
        <taxon>Haloferacaceae</taxon>
        <taxon>Halobellus</taxon>
    </lineage>
</organism>
<dbReference type="Proteomes" id="UP000653099">
    <property type="component" value="Unassembled WGS sequence"/>
</dbReference>
<dbReference type="AlphaFoldDB" id="A0A830EMY7"/>
<keyword evidence="3" id="KW-1185">Reference proteome</keyword>
<reference evidence="2" key="2">
    <citation type="submission" date="2020-09" db="EMBL/GenBank/DDBJ databases">
        <authorList>
            <person name="Sun Q."/>
            <person name="Ohkuma M."/>
        </authorList>
    </citation>
    <scope>NUCLEOTIDE SEQUENCE</scope>
    <source>
        <strain evidence="2">JCM 14359</strain>
    </source>
</reference>
<reference evidence="2" key="1">
    <citation type="journal article" date="2014" name="Int. J. Syst. Evol. Microbiol.">
        <title>Complete genome sequence of Corynebacterium casei LMG S-19264T (=DSM 44701T), isolated from a smear-ripened cheese.</title>
        <authorList>
            <consortium name="US DOE Joint Genome Institute (JGI-PGF)"/>
            <person name="Walter F."/>
            <person name="Albersmeier A."/>
            <person name="Kalinowski J."/>
            <person name="Ruckert C."/>
        </authorList>
    </citation>
    <scope>NUCLEOTIDE SEQUENCE</scope>
    <source>
        <strain evidence="2">JCM 14359</strain>
    </source>
</reference>
<evidence type="ECO:0000313" key="2">
    <source>
        <dbReference type="EMBL" id="GGI99771.1"/>
    </source>
</evidence>
<gene>
    <name evidence="2" type="ORF">GCM10008995_07030</name>
</gene>
<feature type="compositionally biased region" description="Polar residues" evidence="1">
    <location>
        <begin position="142"/>
        <end position="157"/>
    </location>
</feature>
<dbReference type="RefSeq" id="WP_188786013.1">
    <property type="nucleotide sequence ID" value="NZ_BMOC01000003.1"/>
</dbReference>
<feature type="compositionally biased region" description="Low complexity" evidence="1">
    <location>
        <begin position="119"/>
        <end position="130"/>
    </location>
</feature>
<dbReference type="EMBL" id="BMOC01000003">
    <property type="protein sequence ID" value="GGI99771.1"/>
    <property type="molecule type" value="Genomic_DNA"/>
</dbReference>
<feature type="compositionally biased region" description="Gly residues" evidence="1">
    <location>
        <begin position="83"/>
        <end position="93"/>
    </location>
</feature>
<feature type="region of interest" description="Disordered" evidence="1">
    <location>
        <begin position="71"/>
        <end position="157"/>
    </location>
</feature>
<sequence>MNRRTLLATVGNAAGSAALGVGQFSECQFNNVFTVENQGTQDVFVSLAPTTGIPIDSGADGDDIDVKFFVTDNGNPTPVENGQGPGPISGGSGSPQNVLELSTGEDQGIGMFMTTFGHSSVDSNSVNSGSQTTTPEADEEQPSGSNAIDSNSPGIGP</sequence>
<proteinExistence type="predicted"/>
<evidence type="ECO:0000313" key="3">
    <source>
        <dbReference type="Proteomes" id="UP000653099"/>
    </source>
</evidence>
<accession>A0A830EMY7</accession>
<name>A0A830EMY7_9EURY</name>